<keyword evidence="2 6" id="KW-0288">FMN</keyword>
<dbReference type="Proteomes" id="UP000268844">
    <property type="component" value="Unassembled WGS sequence"/>
</dbReference>
<feature type="binding site" evidence="6">
    <location>
        <position position="95"/>
    </location>
    <ligand>
        <name>FMN</name>
        <dbReference type="ChEBI" id="CHEBI:58210"/>
    </ligand>
</feature>
<dbReference type="PANTHER" id="PTHR30011">
    <property type="entry name" value="ALKANESULFONATE MONOOXYGENASE-RELATED"/>
    <property type="match status" value="1"/>
</dbReference>
<dbReference type="AlphaFoldDB" id="A0A3S4DPQ5"/>
<evidence type="ECO:0000256" key="6">
    <source>
        <dbReference type="PIRSR" id="PIRSR000337-1"/>
    </source>
</evidence>
<dbReference type="PANTHER" id="PTHR30011:SF16">
    <property type="entry name" value="C2H2 FINGER DOMAIN TRANSCRIPTION FACTOR (EUROFUNG)-RELATED"/>
    <property type="match status" value="1"/>
</dbReference>
<feature type="domain" description="Luciferase-like" evidence="7">
    <location>
        <begin position="32"/>
        <end position="384"/>
    </location>
</feature>
<feature type="binding site" evidence="6">
    <location>
        <position position="56"/>
    </location>
    <ligand>
        <name>FMN</name>
        <dbReference type="ChEBI" id="CHEBI:58210"/>
    </ligand>
</feature>
<organism evidence="8 9">
    <name type="scientific">Devosia equisanguinis</name>
    <dbReference type="NCBI Taxonomy" id="2490941"/>
    <lineage>
        <taxon>Bacteria</taxon>
        <taxon>Pseudomonadati</taxon>
        <taxon>Pseudomonadota</taxon>
        <taxon>Alphaproteobacteria</taxon>
        <taxon>Hyphomicrobiales</taxon>
        <taxon>Devosiaceae</taxon>
        <taxon>Devosia</taxon>
    </lineage>
</organism>
<reference evidence="8 9" key="1">
    <citation type="submission" date="2018-12" db="EMBL/GenBank/DDBJ databases">
        <authorList>
            <person name="Criscuolo A."/>
        </authorList>
    </citation>
    <scope>NUCLEOTIDE SEQUENCE [LARGE SCALE GENOMIC DNA]</scope>
    <source>
        <strain evidence="8">ACIP1116281</strain>
    </source>
</reference>
<dbReference type="InterPro" id="IPR016215">
    <property type="entry name" value="NTA_MOA"/>
</dbReference>
<feature type="binding site" evidence="6">
    <location>
        <position position="218"/>
    </location>
    <ligand>
        <name>FMN</name>
        <dbReference type="ChEBI" id="CHEBI:58210"/>
    </ligand>
</feature>
<dbReference type="EMBL" id="UZWD01000022">
    <property type="protein sequence ID" value="VDS04327.1"/>
    <property type="molecule type" value="Genomic_DNA"/>
</dbReference>
<dbReference type="GO" id="GO:0004497">
    <property type="term" value="F:monooxygenase activity"/>
    <property type="evidence" value="ECO:0007669"/>
    <property type="project" value="UniProtKB-KW"/>
</dbReference>
<dbReference type="OrthoDB" id="9779442at2"/>
<keyword evidence="1 6" id="KW-0285">Flavoprotein</keyword>
<evidence type="ECO:0000313" key="8">
    <source>
        <dbReference type="EMBL" id="VDS04327.1"/>
    </source>
</evidence>
<dbReference type="NCBIfam" id="TIGR03860">
    <property type="entry name" value="FMN_nitrolo"/>
    <property type="match status" value="1"/>
</dbReference>
<dbReference type="EC" id="1.14.-.-" evidence="8"/>
<evidence type="ECO:0000256" key="3">
    <source>
        <dbReference type="ARBA" id="ARBA00023002"/>
    </source>
</evidence>
<dbReference type="RefSeq" id="WP_126149910.1">
    <property type="nucleotide sequence ID" value="NZ_JBHTMH010000003.1"/>
</dbReference>
<evidence type="ECO:0000256" key="1">
    <source>
        <dbReference type="ARBA" id="ARBA00022630"/>
    </source>
</evidence>
<keyword evidence="3 8" id="KW-0560">Oxidoreductase</keyword>
<proteinExistence type="inferred from homology"/>
<dbReference type="InterPro" id="IPR036661">
    <property type="entry name" value="Luciferase-like_sf"/>
</dbReference>
<dbReference type="GO" id="GO:0016705">
    <property type="term" value="F:oxidoreductase activity, acting on paired donors, with incorporation or reduction of molecular oxygen"/>
    <property type="evidence" value="ECO:0007669"/>
    <property type="project" value="InterPro"/>
</dbReference>
<evidence type="ECO:0000256" key="5">
    <source>
        <dbReference type="ARBA" id="ARBA00033748"/>
    </source>
</evidence>
<gene>
    <name evidence="8" type="primary">moxC_1</name>
    <name evidence="8" type="ORF">DEVEQU_01462</name>
</gene>
<evidence type="ECO:0000256" key="4">
    <source>
        <dbReference type="ARBA" id="ARBA00023033"/>
    </source>
</evidence>
<dbReference type="InterPro" id="IPR051260">
    <property type="entry name" value="Diverse_substr_monoxygenases"/>
</dbReference>
<name>A0A3S4DPQ5_9HYPH</name>
<dbReference type="Pfam" id="PF00296">
    <property type="entry name" value="Bac_luciferase"/>
    <property type="match status" value="1"/>
</dbReference>
<dbReference type="InterPro" id="IPR011251">
    <property type="entry name" value="Luciferase-like_dom"/>
</dbReference>
<sequence length="432" mass="47402">MSRKLHIGLSLSPTWLRGSAWRDTDSGVEHLLSPRFAIELAQHAERAKLDFLFKPDSLFIEPKGLEHAPGMTSLDPIVQLAGLAQSTSHIGLVATASTTFVPPFIVARQLQSLHWLSDGRAGWNIVTALDGERNFGIPAMPSTEWRYERAAEFVEVVQKLWRSYPADAIKREREAGQFADSQSVSAIDHHGKHFAVEGPLTLPMHSAGPPPLFQAGASPTGRDFAASLATGIFASTPDKAAAIALRQDLRERAQRFGRLPSHIKLMPGLGLLLSKNRSEAQDRFRERQRGLDLEPRYRFIENSLGVDIRTLPLNAPIPERLVTGINPNARSRTHAALLLRLVQTENPTIAQLLARPEASGSGHWQVVGTPLDAADAICDWFAAGALDGIIALPASLPSLRLFLDETVPVLVERDIFRKDYTGTTLAQHLGLR</sequence>
<keyword evidence="9" id="KW-1185">Reference proteome</keyword>
<dbReference type="Gene3D" id="3.20.20.30">
    <property type="entry name" value="Luciferase-like domain"/>
    <property type="match status" value="1"/>
</dbReference>
<comment type="similarity">
    <text evidence="5">Belongs to the NtaA/SnaA/DszA monooxygenase family.</text>
</comment>
<evidence type="ECO:0000313" key="9">
    <source>
        <dbReference type="Proteomes" id="UP000268844"/>
    </source>
</evidence>
<feature type="binding site" evidence="6">
    <location>
        <position position="147"/>
    </location>
    <ligand>
        <name>FMN</name>
        <dbReference type="ChEBI" id="CHEBI:58210"/>
    </ligand>
</feature>
<keyword evidence="4 8" id="KW-0503">Monooxygenase</keyword>
<protein>
    <submittedName>
        <fullName evidence="8">Monooxygenase MoxC</fullName>
        <ecNumber evidence="8">1.14.-.-</ecNumber>
    </submittedName>
</protein>
<evidence type="ECO:0000259" key="7">
    <source>
        <dbReference type="Pfam" id="PF00296"/>
    </source>
</evidence>
<dbReference type="PIRSF" id="PIRSF000337">
    <property type="entry name" value="NTA_MOA"/>
    <property type="match status" value="1"/>
</dbReference>
<dbReference type="SUPFAM" id="SSF51679">
    <property type="entry name" value="Bacterial luciferase-like"/>
    <property type="match status" value="1"/>
</dbReference>
<accession>A0A3S4DPQ5</accession>
<evidence type="ECO:0000256" key="2">
    <source>
        <dbReference type="ARBA" id="ARBA00022643"/>
    </source>
</evidence>